<dbReference type="EMBL" id="NESQ01000272">
    <property type="protein sequence ID" value="PUU74820.1"/>
    <property type="molecule type" value="Genomic_DNA"/>
</dbReference>
<evidence type="ECO:0000313" key="1">
    <source>
        <dbReference type="EMBL" id="PUU74820.1"/>
    </source>
</evidence>
<evidence type="ECO:0000313" key="2">
    <source>
        <dbReference type="Proteomes" id="UP000244722"/>
    </source>
</evidence>
<reference evidence="1 2" key="1">
    <citation type="submission" date="2017-04" db="EMBL/GenBank/DDBJ databases">
        <title>Draft genome sequence of Tuber borchii Vittad., a whitish edible truffle.</title>
        <authorList>
            <consortium name="DOE Joint Genome Institute"/>
            <person name="Murat C."/>
            <person name="Kuo A."/>
            <person name="Barry K.W."/>
            <person name="Clum A."/>
            <person name="Dockter R.B."/>
            <person name="Fauchery L."/>
            <person name="Iotti M."/>
            <person name="Kohler A."/>
            <person name="Labutti K."/>
            <person name="Lindquist E.A."/>
            <person name="Lipzen A."/>
            <person name="Ohm R.A."/>
            <person name="Wang M."/>
            <person name="Grigoriev I.V."/>
            <person name="Zambonelli A."/>
            <person name="Martin F.M."/>
        </authorList>
    </citation>
    <scope>NUCLEOTIDE SEQUENCE [LARGE SCALE GENOMIC DNA]</scope>
    <source>
        <strain evidence="1 2">Tbo3840</strain>
    </source>
</reference>
<evidence type="ECO:0008006" key="3">
    <source>
        <dbReference type="Google" id="ProtNLM"/>
    </source>
</evidence>
<comment type="caution">
    <text evidence="1">The sequence shown here is derived from an EMBL/GenBank/DDBJ whole genome shotgun (WGS) entry which is preliminary data.</text>
</comment>
<keyword evidence="2" id="KW-1185">Reference proteome</keyword>
<name>A0A2T6ZH46_TUBBO</name>
<gene>
    <name evidence="1" type="ORF">B9Z19DRAFT_998221</name>
</gene>
<accession>A0A2T6ZH46</accession>
<sequence>MCWGMIGWNWKVPFWVWEPETEEEKINAIETIWVYNLNCTAEEKRLNDSWRLSAGWRELKEQELKALREAKVETQRTGIKIKTTHGVDSWRYVTALARPLLWPTCKEHIQQNPNFLLMENNTPAHFSDFTILERVKAGIPKVDWPLN</sequence>
<dbReference type="OrthoDB" id="3792558at2759"/>
<organism evidence="1 2">
    <name type="scientific">Tuber borchii</name>
    <name type="common">White truffle</name>
    <dbReference type="NCBI Taxonomy" id="42251"/>
    <lineage>
        <taxon>Eukaryota</taxon>
        <taxon>Fungi</taxon>
        <taxon>Dikarya</taxon>
        <taxon>Ascomycota</taxon>
        <taxon>Pezizomycotina</taxon>
        <taxon>Pezizomycetes</taxon>
        <taxon>Pezizales</taxon>
        <taxon>Tuberaceae</taxon>
        <taxon>Tuber</taxon>
    </lineage>
</organism>
<dbReference type="Proteomes" id="UP000244722">
    <property type="component" value="Unassembled WGS sequence"/>
</dbReference>
<dbReference type="STRING" id="42251.A0A2T6ZH46"/>
<protein>
    <recommendedName>
        <fullName evidence="3">Tc1-like transposase DDE domain-containing protein</fullName>
    </recommendedName>
</protein>
<proteinExistence type="predicted"/>
<dbReference type="AlphaFoldDB" id="A0A2T6ZH46"/>